<reference evidence="8 9" key="1">
    <citation type="submission" date="2018-07" db="EMBL/GenBank/DDBJ databases">
        <title>The molecular basis for the intramolecular migration of carboxyl group in the catabolism of para-hydroxybenzoate via gentisate.</title>
        <authorList>
            <person name="Zhao H."/>
            <person name="Xu Y."/>
            <person name="Lin S."/>
            <person name="Spain J.C."/>
            <person name="Zhou N.-Y."/>
        </authorList>
    </citation>
    <scope>NUCLEOTIDE SEQUENCE [LARGE SCALE GENOMIC DNA]</scope>
    <source>
        <strain evidence="8 9">PHB-7a</strain>
    </source>
</reference>
<dbReference type="InterPro" id="IPR023753">
    <property type="entry name" value="FAD/NAD-binding_dom"/>
</dbReference>
<dbReference type="InterPro" id="IPR050097">
    <property type="entry name" value="Ferredoxin-NADP_redctase_2"/>
</dbReference>
<dbReference type="Pfam" id="PF07992">
    <property type="entry name" value="Pyr_redox_2"/>
    <property type="match status" value="1"/>
</dbReference>
<comment type="cofactor">
    <cofactor evidence="6">
        <name>FAD</name>
        <dbReference type="ChEBI" id="CHEBI:57692"/>
    </cofactor>
    <text evidence="6">Binds 1 FAD per subunit.</text>
</comment>
<comment type="similarity">
    <text evidence="6">Belongs to the ferredoxin--NADP reductase type 2 family.</text>
</comment>
<dbReference type="SUPFAM" id="SSF51905">
    <property type="entry name" value="FAD/NAD(P)-binding domain"/>
    <property type="match status" value="1"/>
</dbReference>
<dbReference type="EC" id="1.18.1.2" evidence="6"/>
<feature type="binding site" evidence="6">
    <location>
        <position position="285"/>
    </location>
    <ligand>
        <name>FAD</name>
        <dbReference type="ChEBI" id="CHEBI:57692"/>
    </ligand>
</feature>
<evidence type="ECO:0000256" key="6">
    <source>
        <dbReference type="HAMAP-Rule" id="MF_01685"/>
    </source>
</evidence>
<evidence type="ECO:0000256" key="2">
    <source>
        <dbReference type="ARBA" id="ARBA00022630"/>
    </source>
</evidence>
<keyword evidence="3 6" id="KW-0274">FAD</keyword>
<dbReference type="EMBL" id="CP030926">
    <property type="protein sequence ID" value="AXN41226.1"/>
    <property type="molecule type" value="Genomic_DNA"/>
</dbReference>
<feature type="binding site" evidence="6">
    <location>
        <position position="326"/>
    </location>
    <ligand>
        <name>FAD</name>
        <dbReference type="ChEBI" id="CHEBI:57692"/>
    </ligand>
</feature>
<keyword evidence="4 6" id="KW-0521">NADP</keyword>
<evidence type="ECO:0000256" key="3">
    <source>
        <dbReference type="ARBA" id="ARBA00022827"/>
    </source>
</evidence>
<feature type="binding site" evidence="6">
    <location>
        <position position="37"/>
    </location>
    <ligand>
        <name>FAD</name>
        <dbReference type="ChEBI" id="CHEBI:57692"/>
    </ligand>
</feature>
<proteinExistence type="inferred from homology"/>
<protein>
    <recommendedName>
        <fullName evidence="6">Ferredoxin--NADP reductase</fullName>
        <shortName evidence="6">FNR</shortName>
        <shortName evidence="6">Fd-NADP(+) reductase</shortName>
        <ecNumber evidence="6">1.18.1.2</ecNumber>
    </recommendedName>
</protein>
<sequence>MIEEKKIDDITIIGGGPVGLFTAFYGGMRQAKVKIIESLPQLGGQLTALYPEKFIYDIAGFPKVRAQELVENLKEQMKVFEPTICLDEAVKLIEKQEDGTFKITTNLDTHFSKSVIITAGNGAFQPRKLELEDATRFENKNLHYFVNDMTRFKGRKVAILGGGDSALDWALMLEPIAEKVTLIHRRDKFRAHEHSVNQLMNSSVKVKTPYVPSELVGADQITKIVLEHTKTQQKELVDIDDLIVNYGFISSLGPIKEWGLKLEKNSIIVNSKQETNISGIYAAGDICTYEGKVKLITTGFGEGPTAVNNAKAYIDPKAKVQPMHSTSLFA</sequence>
<feature type="binding site" evidence="6">
    <location>
        <position position="90"/>
    </location>
    <ligand>
        <name>FAD</name>
        <dbReference type="ChEBI" id="CHEBI:57692"/>
    </ligand>
</feature>
<dbReference type="PRINTS" id="PR00368">
    <property type="entry name" value="FADPNR"/>
</dbReference>
<dbReference type="PRINTS" id="PR00469">
    <property type="entry name" value="PNDRDTASEII"/>
</dbReference>
<dbReference type="InterPro" id="IPR036188">
    <property type="entry name" value="FAD/NAD-bd_sf"/>
</dbReference>
<dbReference type="Gene3D" id="3.50.50.60">
    <property type="entry name" value="FAD/NAD(P)-binding domain"/>
    <property type="match status" value="2"/>
</dbReference>
<comment type="catalytic activity">
    <reaction evidence="6">
        <text>2 reduced [2Fe-2S]-[ferredoxin] + NADP(+) + H(+) = 2 oxidized [2Fe-2S]-[ferredoxin] + NADPH</text>
        <dbReference type="Rhea" id="RHEA:20125"/>
        <dbReference type="Rhea" id="RHEA-COMP:10000"/>
        <dbReference type="Rhea" id="RHEA-COMP:10001"/>
        <dbReference type="ChEBI" id="CHEBI:15378"/>
        <dbReference type="ChEBI" id="CHEBI:33737"/>
        <dbReference type="ChEBI" id="CHEBI:33738"/>
        <dbReference type="ChEBI" id="CHEBI:57783"/>
        <dbReference type="ChEBI" id="CHEBI:58349"/>
        <dbReference type="EC" id="1.18.1.2"/>
    </reaction>
</comment>
<evidence type="ECO:0000256" key="5">
    <source>
        <dbReference type="ARBA" id="ARBA00023002"/>
    </source>
</evidence>
<feature type="binding site" evidence="6">
    <location>
        <position position="45"/>
    </location>
    <ligand>
        <name>FAD</name>
        <dbReference type="ChEBI" id="CHEBI:57692"/>
    </ligand>
</feature>
<comment type="caution">
    <text evidence="6">Lacks conserved residue(s) required for the propagation of feature annotation.</text>
</comment>
<evidence type="ECO:0000259" key="7">
    <source>
        <dbReference type="Pfam" id="PF07992"/>
    </source>
</evidence>
<feature type="binding site" evidence="6">
    <location>
        <position position="124"/>
    </location>
    <ligand>
        <name>FAD</name>
        <dbReference type="ChEBI" id="CHEBI:57692"/>
    </ligand>
</feature>
<keyword evidence="2 6" id="KW-0285">Flavoprotein</keyword>
<dbReference type="InterPro" id="IPR022890">
    <property type="entry name" value="Fd--NADP_Rdtase_type_2"/>
</dbReference>
<gene>
    <name evidence="8" type="ORF">DTO10_24480</name>
</gene>
<dbReference type="HAMAP" id="MF_01685">
    <property type="entry name" value="FENR2"/>
    <property type="match status" value="1"/>
</dbReference>
<evidence type="ECO:0000313" key="8">
    <source>
        <dbReference type="EMBL" id="AXN41226.1"/>
    </source>
</evidence>
<keyword evidence="5 6" id="KW-0560">Oxidoreductase</keyword>
<name>A0ABN5N9N8_9BACI</name>
<feature type="domain" description="FAD/NAD(P)-binding" evidence="7">
    <location>
        <begin position="9"/>
        <end position="303"/>
    </location>
</feature>
<feature type="binding site" evidence="6">
    <location>
        <position position="50"/>
    </location>
    <ligand>
        <name>FAD</name>
        <dbReference type="ChEBI" id="CHEBI:57692"/>
    </ligand>
</feature>
<dbReference type="PANTHER" id="PTHR48105">
    <property type="entry name" value="THIOREDOXIN REDUCTASE 1-RELATED-RELATED"/>
    <property type="match status" value="1"/>
</dbReference>
<evidence type="ECO:0000313" key="9">
    <source>
        <dbReference type="Proteomes" id="UP000260457"/>
    </source>
</evidence>
<dbReference type="RefSeq" id="WP_116822051.1">
    <property type="nucleotide sequence ID" value="NZ_CP030926.1"/>
</dbReference>
<dbReference type="Proteomes" id="UP000260457">
    <property type="component" value="Chromosome"/>
</dbReference>
<evidence type="ECO:0000256" key="4">
    <source>
        <dbReference type="ARBA" id="ARBA00022857"/>
    </source>
</evidence>
<comment type="subunit">
    <text evidence="1 6">Homodimer.</text>
</comment>
<keyword evidence="9" id="KW-1185">Reference proteome</keyword>
<accession>A0ABN5N9N8</accession>
<evidence type="ECO:0000256" key="1">
    <source>
        <dbReference type="ARBA" id="ARBA00011738"/>
    </source>
</evidence>
<organism evidence="8 9">
    <name type="scientific">Peribacillus butanolivorans</name>
    <dbReference type="NCBI Taxonomy" id="421767"/>
    <lineage>
        <taxon>Bacteria</taxon>
        <taxon>Bacillati</taxon>
        <taxon>Bacillota</taxon>
        <taxon>Bacilli</taxon>
        <taxon>Bacillales</taxon>
        <taxon>Bacillaceae</taxon>
        <taxon>Peribacillus</taxon>
    </lineage>
</organism>